<dbReference type="KEGG" id="mgau:MGALJ_61890"/>
<dbReference type="Pfam" id="PF02195">
    <property type="entry name" value="ParB_N"/>
    <property type="match status" value="1"/>
</dbReference>
<keyword evidence="3" id="KW-0614">Plasmid</keyword>
<dbReference type="InterPro" id="IPR050336">
    <property type="entry name" value="Chromosome_partition/occlusion"/>
</dbReference>
<proteinExistence type="predicted"/>
<dbReference type="SMART" id="SM00470">
    <property type="entry name" value="ParB"/>
    <property type="match status" value="1"/>
</dbReference>
<dbReference type="AlphaFoldDB" id="A0A9W4FIQ8"/>
<dbReference type="Gene3D" id="3.90.1530.10">
    <property type="entry name" value="Conserved hypothetical protein from pyrococcus furiosus pfu- 392566-001, ParB domain"/>
    <property type="match status" value="1"/>
</dbReference>
<dbReference type="PANTHER" id="PTHR33375:SF1">
    <property type="entry name" value="CHROMOSOME-PARTITIONING PROTEIN PARB-RELATED"/>
    <property type="match status" value="1"/>
</dbReference>
<feature type="domain" description="ParB-like N-terminal" evidence="2">
    <location>
        <begin position="10"/>
        <end position="100"/>
    </location>
</feature>
<evidence type="ECO:0000313" key="3">
    <source>
        <dbReference type="EMBL" id="BBY96520.1"/>
    </source>
</evidence>
<dbReference type="EMBL" id="AP022602">
    <property type="protein sequence ID" value="BBY96520.1"/>
    <property type="molecule type" value="Genomic_DNA"/>
</dbReference>
<dbReference type="GO" id="GO:0007059">
    <property type="term" value="P:chromosome segregation"/>
    <property type="evidence" value="ECO:0007669"/>
    <property type="project" value="TreeGrafter"/>
</dbReference>
<geneLocation type="plasmid" evidence="3 4">
    <name>pJCM6399</name>
</geneLocation>
<dbReference type="SUPFAM" id="SSF110849">
    <property type="entry name" value="ParB/Sulfiredoxin"/>
    <property type="match status" value="1"/>
</dbReference>
<feature type="region of interest" description="Disordered" evidence="1">
    <location>
        <begin position="345"/>
        <end position="367"/>
    </location>
</feature>
<evidence type="ECO:0000259" key="2">
    <source>
        <dbReference type="SMART" id="SM00470"/>
    </source>
</evidence>
<reference evidence="3 4" key="1">
    <citation type="journal article" date="2019" name="Emerg. Microbes Infect.">
        <title>Comprehensive subspecies identification of 175 nontuberculous mycobacteria species based on 7547 genomic profiles.</title>
        <authorList>
            <person name="Matsumoto Y."/>
            <person name="Kinjo T."/>
            <person name="Motooka D."/>
            <person name="Nabeya D."/>
            <person name="Jung N."/>
            <person name="Uechi K."/>
            <person name="Horii T."/>
            <person name="Iida T."/>
            <person name="Fujita J."/>
            <person name="Nakamura S."/>
        </authorList>
    </citation>
    <scope>NUCLEOTIDE SEQUENCE [LARGE SCALE GENOMIC DNA]</scope>
    <source>
        <strain evidence="3 4">JCM 6399</strain>
        <plasmid evidence="3">pJCM6399</plasmid>
    </source>
</reference>
<organism evidence="3 4">
    <name type="scientific">Mycobacterium gallinarum</name>
    <dbReference type="NCBI Taxonomy" id="39689"/>
    <lineage>
        <taxon>Bacteria</taxon>
        <taxon>Bacillati</taxon>
        <taxon>Actinomycetota</taxon>
        <taxon>Actinomycetes</taxon>
        <taxon>Mycobacteriales</taxon>
        <taxon>Mycobacteriaceae</taxon>
        <taxon>Mycobacterium</taxon>
    </lineage>
</organism>
<accession>A0A9W4FIQ8</accession>
<evidence type="ECO:0000256" key="1">
    <source>
        <dbReference type="SAM" id="MobiDB-lite"/>
    </source>
</evidence>
<feature type="compositionally biased region" description="Basic and acidic residues" evidence="1">
    <location>
        <begin position="355"/>
        <end position="367"/>
    </location>
</feature>
<name>A0A9W4FIQ8_9MYCO</name>
<protein>
    <recommendedName>
        <fullName evidence="2">ParB-like N-terminal domain-containing protein</fullName>
    </recommendedName>
</protein>
<keyword evidence="4" id="KW-1185">Reference proteome</keyword>
<dbReference type="InterPro" id="IPR003115">
    <property type="entry name" value="ParB_N"/>
</dbReference>
<dbReference type="Proteomes" id="UP000465785">
    <property type="component" value="Plasmid pJCM6399"/>
</dbReference>
<sequence>MTTIATPELLHLHPNDIEIEDNVRLDPRLDREFLASIEEHGVLVPVLAVRIDGQDKPFVREGQRRIQAARQVGLTSVPVYVRTLDGTDTGVRAQRVIEQIVANDHRAPLTEAERARGINQLLLDGVSLTKVAKGLSTTKDAVAAAKVAIESEKAMSALDTGQLNLVEATSFVEFDGDDAAQAELIKVAGTDQFDHRVAQLRAEREDRRRYEEKAAGFTAKGYTVLDRRPGWSDKAYIPTNYLRDAEGKTLTDETIAAMDPQHWAVVLESEEVFLDVETGEPVDEHDIDFETADDPTLEPAEGYRHIRTVTETTAWSPEYYCCNPRGAGVTMPDWAARQYGFDADRLADASDPDGAADRERARQEEAEKERAERRKLIALNKLGEAAAIVRREWVRDKLLSRKTAPKGAALYLADVIVNRPDLFNDYHGQKLAPELLGLADNETAKMAVAKLPATGDGRALVILLGMVLATTEARTAKDAWRAPQEITKKYLTWLSEVCGYPLSDIEQVILSKRKADTVYRQACKED</sequence>
<dbReference type="GO" id="GO:0005694">
    <property type="term" value="C:chromosome"/>
    <property type="evidence" value="ECO:0007669"/>
    <property type="project" value="TreeGrafter"/>
</dbReference>
<evidence type="ECO:0000313" key="4">
    <source>
        <dbReference type="Proteomes" id="UP000465785"/>
    </source>
</evidence>
<gene>
    <name evidence="3" type="ORF">MGALJ_61890</name>
</gene>
<dbReference type="InterPro" id="IPR036086">
    <property type="entry name" value="ParB/Sulfiredoxin_sf"/>
</dbReference>
<dbReference type="PANTHER" id="PTHR33375">
    <property type="entry name" value="CHROMOSOME-PARTITIONING PROTEIN PARB-RELATED"/>
    <property type="match status" value="1"/>
</dbReference>
<dbReference type="RefSeq" id="WP_163739065.1">
    <property type="nucleotide sequence ID" value="NZ_AP022602.1"/>
</dbReference>